<dbReference type="InterPro" id="IPR024792">
    <property type="entry name" value="RhoGDI_dom_sf"/>
</dbReference>
<evidence type="ECO:0000256" key="5">
    <source>
        <dbReference type="SAM" id="MobiDB-lite"/>
    </source>
</evidence>
<dbReference type="InterPro" id="IPR014756">
    <property type="entry name" value="Ig_E-set"/>
</dbReference>
<dbReference type="PRINTS" id="PR00492">
    <property type="entry name" value="RHOGDI"/>
</dbReference>
<keyword evidence="3" id="KW-0343">GTPase activation</keyword>
<evidence type="ECO:0000256" key="4">
    <source>
        <dbReference type="ARBA" id="ARBA00022490"/>
    </source>
</evidence>
<proteinExistence type="inferred from homology"/>
<dbReference type="SUPFAM" id="SSF81296">
    <property type="entry name" value="E set domains"/>
    <property type="match status" value="1"/>
</dbReference>
<dbReference type="AlphaFoldDB" id="A0AAF3ES75"/>
<dbReference type="GO" id="GO:0005094">
    <property type="term" value="F:Rho GDP-dissociation inhibitor activity"/>
    <property type="evidence" value="ECO:0007669"/>
    <property type="project" value="InterPro"/>
</dbReference>
<dbReference type="PANTHER" id="PTHR10980">
    <property type="entry name" value="RHO GDP-DISSOCIATION INHIBITOR"/>
    <property type="match status" value="1"/>
</dbReference>
<dbReference type="InterPro" id="IPR000406">
    <property type="entry name" value="Rho_GDI"/>
</dbReference>
<feature type="compositionally biased region" description="Basic and acidic residues" evidence="5">
    <location>
        <begin position="1"/>
        <end position="16"/>
    </location>
</feature>
<accession>A0AAF3ES75</accession>
<keyword evidence="6" id="KW-1185">Reference proteome</keyword>
<dbReference type="Gene3D" id="2.70.50.30">
    <property type="entry name" value="Coagulation Factor XIII, subunit A, domain 1"/>
    <property type="match status" value="1"/>
</dbReference>
<dbReference type="Pfam" id="PF02115">
    <property type="entry name" value="Rho_GDI"/>
    <property type="match status" value="1"/>
</dbReference>
<comment type="subcellular location">
    <subcellularLocation>
        <location evidence="1">Cytoplasm</location>
    </subcellularLocation>
</comment>
<keyword evidence="4" id="KW-0963">Cytoplasm</keyword>
<protein>
    <submittedName>
        <fullName evidence="7">Rho GDP-dissociation inhibitor 1</fullName>
    </submittedName>
</protein>
<name>A0AAF3ES75_9BILA</name>
<feature type="region of interest" description="Disordered" evidence="5">
    <location>
        <begin position="1"/>
        <end position="23"/>
    </location>
</feature>
<evidence type="ECO:0000313" key="7">
    <source>
        <dbReference type="WBParaSite" id="MBELARI_LOCUS16869"/>
    </source>
</evidence>
<dbReference type="FunFam" id="2.70.50.30:FF:000004">
    <property type="entry name" value="Rho GDP-dissociation inhibitor 1"/>
    <property type="match status" value="1"/>
</dbReference>
<evidence type="ECO:0000313" key="6">
    <source>
        <dbReference type="Proteomes" id="UP000887575"/>
    </source>
</evidence>
<dbReference type="Proteomes" id="UP000887575">
    <property type="component" value="Unassembled WGS sequence"/>
</dbReference>
<dbReference type="GO" id="GO:0005829">
    <property type="term" value="C:cytosol"/>
    <property type="evidence" value="ECO:0007669"/>
    <property type="project" value="TreeGrafter"/>
</dbReference>
<dbReference type="PANTHER" id="PTHR10980:SF3">
    <property type="entry name" value="LD16419P"/>
    <property type="match status" value="1"/>
</dbReference>
<evidence type="ECO:0000256" key="3">
    <source>
        <dbReference type="ARBA" id="ARBA00022468"/>
    </source>
</evidence>
<dbReference type="GO" id="GO:0016020">
    <property type="term" value="C:membrane"/>
    <property type="evidence" value="ECO:0007669"/>
    <property type="project" value="TreeGrafter"/>
</dbReference>
<organism evidence="6 7">
    <name type="scientific">Mesorhabditis belari</name>
    <dbReference type="NCBI Taxonomy" id="2138241"/>
    <lineage>
        <taxon>Eukaryota</taxon>
        <taxon>Metazoa</taxon>
        <taxon>Ecdysozoa</taxon>
        <taxon>Nematoda</taxon>
        <taxon>Chromadorea</taxon>
        <taxon>Rhabditida</taxon>
        <taxon>Rhabditina</taxon>
        <taxon>Rhabditomorpha</taxon>
        <taxon>Rhabditoidea</taxon>
        <taxon>Rhabditidae</taxon>
        <taxon>Mesorhabditinae</taxon>
        <taxon>Mesorhabditis</taxon>
    </lineage>
</organism>
<dbReference type="WBParaSite" id="MBELARI_LOCUS16869">
    <property type="protein sequence ID" value="MBELARI_LOCUS16869"/>
    <property type="gene ID" value="MBELARI_LOCUS16869"/>
</dbReference>
<dbReference type="GO" id="GO:0005096">
    <property type="term" value="F:GTPase activator activity"/>
    <property type="evidence" value="ECO:0007669"/>
    <property type="project" value="UniProtKB-KW"/>
</dbReference>
<reference evidence="7" key="1">
    <citation type="submission" date="2024-02" db="UniProtKB">
        <authorList>
            <consortium name="WormBaseParasite"/>
        </authorList>
    </citation>
    <scope>IDENTIFICATION</scope>
</reference>
<evidence type="ECO:0000256" key="2">
    <source>
        <dbReference type="ARBA" id="ARBA00009758"/>
    </source>
</evidence>
<dbReference type="GO" id="GO:0007266">
    <property type="term" value="P:Rho protein signal transduction"/>
    <property type="evidence" value="ECO:0007669"/>
    <property type="project" value="InterPro"/>
</dbReference>
<comment type="similarity">
    <text evidence="2">Belongs to the Rho GDI family.</text>
</comment>
<evidence type="ECO:0000256" key="1">
    <source>
        <dbReference type="ARBA" id="ARBA00004496"/>
    </source>
</evidence>
<sequence length="197" mass="22742">MAHDRDDEVEVDHENPADALYKPPAQKSMMEILACDEGDESLQRYKEKLLGSAIDSVIVDPSDPKTVLLRELSLVVEGRPDVVQDLTDSKRLEETNFKIKEGVQYRLRFKFYVQREMVTGLRYSHRVTKMGVPVINEHLMVGSYGPKHELIVYITPPEEAPSGMLARGKYKVHSKFTDDYKNVFAKWQWTLEIAKDW</sequence>